<accession>A0A5C7HXG1</accession>
<protein>
    <recommendedName>
        <fullName evidence="1">E2 ubiquitin-conjugating enzyme</fullName>
        <ecNumber evidence="1">2.3.2.23</ecNumber>
    </recommendedName>
</protein>
<evidence type="ECO:0000256" key="5">
    <source>
        <dbReference type="ARBA" id="ARBA00022840"/>
    </source>
</evidence>
<evidence type="ECO:0000256" key="7">
    <source>
        <dbReference type="SAM" id="MobiDB-lite"/>
    </source>
</evidence>
<evidence type="ECO:0000313" key="9">
    <source>
        <dbReference type="EMBL" id="TXG61379.1"/>
    </source>
</evidence>
<dbReference type="SUPFAM" id="SSF54495">
    <property type="entry name" value="UBC-like"/>
    <property type="match status" value="1"/>
</dbReference>
<dbReference type="EMBL" id="VAHF01000005">
    <property type="protein sequence ID" value="TXG61379.1"/>
    <property type="molecule type" value="Genomic_DNA"/>
</dbReference>
<evidence type="ECO:0000256" key="1">
    <source>
        <dbReference type="ARBA" id="ARBA00012486"/>
    </source>
</evidence>
<feature type="region of interest" description="Disordered" evidence="7">
    <location>
        <begin position="485"/>
        <end position="547"/>
    </location>
</feature>
<evidence type="ECO:0000256" key="2">
    <source>
        <dbReference type="ARBA" id="ARBA00022679"/>
    </source>
</evidence>
<feature type="compositionally biased region" description="Basic and acidic residues" evidence="7">
    <location>
        <begin position="221"/>
        <end position="230"/>
    </location>
</feature>
<dbReference type="AlphaFoldDB" id="A0A5C7HXG1"/>
<evidence type="ECO:0000256" key="4">
    <source>
        <dbReference type="ARBA" id="ARBA00022786"/>
    </source>
</evidence>
<feature type="compositionally biased region" description="Basic residues" evidence="7">
    <location>
        <begin position="534"/>
        <end position="547"/>
    </location>
</feature>
<gene>
    <name evidence="9" type="ORF">EZV62_012742</name>
</gene>
<evidence type="ECO:0000256" key="3">
    <source>
        <dbReference type="ARBA" id="ARBA00022741"/>
    </source>
</evidence>
<dbReference type="InterPro" id="IPR000608">
    <property type="entry name" value="UBC"/>
</dbReference>
<dbReference type="PROSITE" id="PS50127">
    <property type="entry name" value="UBC_2"/>
    <property type="match status" value="1"/>
</dbReference>
<evidence type="ECO:0000259" key="8">
    <source>
        <dbReference type="PROSITE" id="PS50127"/>
    </source>
</evidence>
<dbReference type="Gene3D" id="3.10.110.10">
    <property type="entry name" value="Ubiquitin Conjugating Enzyme"/>
    <property type="match status" value="1"/>
</dbReference>
<feature type="region of interest" description="Disordered" evidence="7">
    <location>
        <begin position="344"/>
        <end position="377"/>
    </location>
</feature>
<feature type="domain" description="UBC core" evidence="8">
    <location>
        <begin position="6"/>
        <end position="161"/>
    </location>
</feature>
<dbReference type="EC" id="2.3.2.23" evidence="1"/>
<dbReference type="PANTHER" id="PTHR24068">
    <property type="entry name" value="UBIQUITIN-CONJUGATING ENZYME E2"/>
    <property type="match status" value="1"/>
</dbReference>
<keyword evidence="4" id="KW-0833">Ubl conjugation pathway</keyword>
<feature type="compositionally biased region" description="Polar residues" evidence="7">
    <location>
        <begin position="354"/>
        <end position="372"/>
    </location>
</feature>
<keyword evidence="3" id="KW-0547">Nucleotide-binding</keyword>
<organism evidence="9 10">
    <name type="scientific">Acer yangbiense</name>
    <dbReference type="NCBI Taxonomy" id="1000413"/>
    <lineage>
        <taxon>Eukaryota</taxon>
        <taxon>Viridiplantae</taxon>
        <taxon>Streptophyta</taxon>
        <taxon>Embryophyta</taxon>
        <taxon>Tracheophyta</taxon>
        <taxon>Spermatophyta</taxon>
        <taxon>Magnoliopsida</taxon>
        <taxon>eudicotyledons</taxon>
        <taxon>Gunneridae</taxon>
        <taxon>Pentapetalae</taxon>
        <taxon>rosids</taxon>
        <taxon>malvids</taxon>
        <taxon>Sapindales</taxon>
        <taxon>Sapindaceae</taxon>
        <taxon>Hippocastanoideae</taxon>
        <taxon>Acereae</taxon>
        <taxon>Acer</taxon>
    </lineage>
</organism>
<dbReference type="Proteomes" id="UP000323000">
    <property type="component" value="Chromosome 5"/>
</dbReference>
<keyword evidence="2" id="KW-0808">Transferase</keyword>
<name>A0A5C7HXG1_9ROSI</name>
<sequence length="547" mass="59575">MAQAARLNLRMQKELKLLLTDPPPGASLPLLSVDSDISSLSTIHAQIEGPEESVYAKGIFDIKIQIPERYPFQPPSVTFGTPIYHPNIDNGGRICLDILNLPPKGAWQPSLNISTVLTSIGLLLTEPNPDDGLMREASREYKYNRQAFDQKARSMTEKYAKGGAGGIGCSTQDVQTNLNPSMTEFRGSEKSRLEVSESISSQKKPWGISRKLSLESSSSKQNKDGDGEVSEVHNDHLFLSDQMEAKGKRKGVNIIPDECNLSRDKLHGSRRKLSLESSCQIQKTDGHDKENLVSNHSAFCDPQTASAASSGSSLLPSNKCSQQILHPPQTSELVAGSANMSTKQSCQFGEKQSLKSLSSASHGPSSMTLSKQQPHKDFIDNDRMGNCSTVAECRKISAVGKKLSLGYKGSTQVKKTENKENMAPVSRVDKIPLSTPQSSSTKRGIGRILSLGPLTQLQGSNDNNSQLFVHAENLSTASSMTLTKEKQSNQEQAAKVGGKSEVQRTEDLPIPEAVIVLDSEDSEDEKDGGLRSKLLTRKRMGKWRAKA</sequence>
<dbReference type="CDD" id="cd23805">
    <property type="entry name" value="UBCc_UBE2T"/>
    <property type="match status" value="1"/>
</dbReference>
<dbReference type="InterPro" id="IPR023313">
    <property type="entry name" value="UBQ-conjugating_AS"/>
</dbReference>
<keyword evidence="5" id="KW-0067">ATP-binding</keyword>
<dbReference type="OrthoDB" id="9978460at2759"/>
<dbReference type="FunFam" id="3.10.110.10:FF:000041">
    <property type="entry name" value="Ubiquitin-conjugating enzyme E2 T"/>
    <property type="match status" value="1"/>
</dbReference>
<feature type="region of interest" description="Disordered" evidence="7">
    <location>
        <begin position="159"/>
        <end position="230"/>
    </location>
</feature>
<feature type="active site" description="Glycyl thioester intermediate" evidence="6">
    <location>
        <position position="95"/>
    </location>
</feature>
<dbReference type="SMART" id="SM00212">
    <property type="entry name" value="UBCc"/>
    <property type="match status" value="1"/>
</dbReference>
<evidence type="ECO:0000313" key="10">
    <source>
        <dbReference type="Proteomes" id="UP000323000"/>
    </source>
</evidence>
<feature type="compositionally biased region" description="Low complexity" evidence="7">
    <location>
        <begin position="209"/>
        <end position="220"/>
    </location>
</feature>
<dbReference type="GO" id="GO:0005524">
    <property type="term" value="F:ATP binding"/>
    <property type="evidence" value="ECO:0007669"/>
    <property type="project" value="UniProtKB-KW"/>
</dbReference>
<dbReference type="GO" id="GO:0061631">
    <property type="term" value="F:ubiquitin conjugating enzyme activity"/>
    <property type="evidence" value="ECO:0007669"/>
    <property type="project" value="UniProtKB-EC"/>
</dbReference>
<dbReference type="InterPro" id="IPR016135">
    <property type="entry name" value="UBQ-conjugating_enzyme/RWD"/>
</dbReference>
<dbReference type="PROSITE" id="PS00183">
    <property type="entry name" value="UBC_1"/>
    <property type="match status" value="1"/>
</dbReference>
<keyword evidence="10" id="KW-1185">Reference proteome</keyword>
<evidence type="ECO:0000256" key="6">
    <source>
        <dbReference type="PROSITE-ProRule" id="PRU10133"/>
    </source>
</evidence>
<comment type="caution">
    <text evidence="9">The sequence shown here is derived from an EMBL/GenBank/DDBJ whole genome shotgun (WGS) entry which is preliminary data.</text>
</comment>
<feature type="compositionally biased region" description="Polar residues" evidence="7">
    <location>
        <begin position="169"/>
        <end position="182"/>
    </location>
</feature>
<dbReference type="Pfam" id="PF00179">
    <property type="entry name" value="UQ_con"/>
    <property type="match status" value="1"/>
</dbReference>
<reference evidence="10" key="1">
    <citation type="journal article" date="2019" name="Gigascience">
        <title>De novo genome assembly of the endangered Acer yangbiense, a plant species with extremely small populations endemic to Yunnan Province, China.</title>
        <authorList>
            <person name="Yang J."/>
            <person name="Wariss H.M."/>
            <person name="Tao L."/>
            <person name="Zhang R."/>
            <person name="Yun Q."/>
            <person name="Hollingsworth P."/>
            <person name="Dao Z."/>
            <person name="Luo G."/>
            <person name="Guo H."/>
            <person name="Ma Y."/>
            <person name="Sun W."/>
        </authorList>
    </citation>
    <scope>NUCLEOTIDE SEQUENCE [LARGE SCALE GENOMIC DNA]</scope>
    <source>
        <strain evidence="10">cv. Malutang</strain>
    </source>
</reference>
<proteinExistence type="predicted"/>
<feature type="compositionally biased region" description="Basic and acidic residues" evidence="7">
    <location>
        <begin position="186"/>
        <end position="195"/>
    </location>
</feature>